<comment type="caution">
    <text evidence="2">The sequence shown here is derived from an EMBL/GenBank/DDBJ whole genome shotgun (WGS) entry which is preliminary data.</text>
</comment>
<dbReference type="InterPro" id="IPR036365">
    <property type="entry name" value="PGBD-like_sf"/>
</dbReference>
<keyword evidence="3" id="KW-1185">Reference proteome</keyword>
<dbReference type="RefSeq" id="WP_346754497.1">
    <property type="nucleotide sequence ID" value="NZ_JAUJEA010000011.1"/>
</dbReference>
<proteinExistence type="predicted"/>
<evidence type="ECO:0000313" key="2">
    <source>
        <dbReference type="EMBL" id="MDN5204476.1"/>
    </source>
</evidence>
<evidence type="ECO:0000313" key="3">
    <source>
        <dbReference type="Proteomes" id="UP001172082"/>
    </source>
</evidence>
<reference evidence="2" key="1">
    <citation type="submission" date="2023-06" db="EMBL/GenBank/DDBJ databases">
        <title>Genomic of Parafulvivirga corallium.</title>
        <authorList>
            <person name="Wang G."/>
        </authorList>
    </citation>
    <scope>NUCLEOTIDE SEQUENCE</scope>
    <source>
        <strain evidence="2">BMA10</strain>
    </source>
</reference>
<dbReference type="Proteomes" id="UP001172082">
    <property type="component" value="Unassembled WGS sequence"/>
</dbReference>
<accession>A0ABT8KUP4</accession>
<feature type="domain" description="Peptidoglycan binding-like" evidence="1">
    <location>
        <begin position="153"/>
        <end position="205"/>
    </location>
</feature>
<dbReference type="InterPro" id="IPR002477">
    <property type="entry name" value="Peptidoglycan-bd-like"/>
</dbReference>
<dbReference type="Gene3D" id="1.10.101.10">
    <property type="entry name" value="PGBD-like superfamily/PGBD"/>
    <property type="match status" value="1"/>
</dbReference>
<dbReference type="EMBL" id="JAUJEA010000011">
    <property type="protein sequence ID" value="MDN5204476.1"/>
    <property type="molecule type" value="Genomic_DNA"/>
</dbReference>
<organism evidence="2 3">
    <name type="scientific">Splendidivirga corallicola</name>
    <dbReference type="NCBI Taxonomy" id="3051826"/>
    <lineage>
        <taxon>Bacteria</taxon>
        <taxon>Pseudomonadati</taxon>
        <taxon>Bacteroidota</taxon>
        <taxon>Cytophagia</taxon>
        <taxon>Cytophagales</taxon>
        <taxon>Splendidivirgaceae</taxon>
        <taxon>Splendidivirga</taxon>
    </lineage>
</organism>
<gene>
    <name evidence="2" type="ORF">QQ008_23990</name>
</gene>
<dbReference type="Pfam" id="PF01471">
    <property type="entry name" value="PG_binding_1"/>
    <property type="match status" value="1"/>
</dbReference>
<dbReference type="SUPFAM" id="SSF47090">
    <property type="entry name" value="PGBD-like"/>
    <property type="match status" value="1"/>
</dbReference>
<evidence type="ECO:0000259" key="1">
    <source>
        <dbReference type="Pfam" id="PF01471"/>
    </source>
</evidence>
<sequence length="211" mass="24537">MKRLALIIITISLVVIAYFQYKKHQWKMNLVEYDYAVSKNIDANYYNPELVRQYYDNVFKLKTFVRSQWRNHGIDVLHPNDDSESLDAVDYFNRLQSLTKSIESKLEHSKTLKDQGFDNLAIQYIAEHGISPKNYGLINNQDYIGLQAGDLNANVWELQKILINQGYDIPKDGKFGPETESALKDLQEKNDMFPSGIVDRNTLKLILTKRE</sequence>
<protein>
    <submittedName>
        <fullName evidence="2">Peptidoglycan-binding domain-containing protein</fullName>
    </submittedName>
</protein>
<dbReference type="InterPro" id="IPR036366">
    <property type="entry name" value="PGBDSf"/>
</dbReference>
<name>A0ABT8KUP4_9BACT</name>